<evidence type="ECO:0008006" key="3">
    <source>
        <dbReference type="Google" id="ProtNLM"/>
    </source>
</evidence>
<dbReference type="KEGG" id="dli:dnl_49980"/>
<dbReference type="Proteomes" id="UP000663720">
    <property type="component" value="Chromosome"/>
</dbReference>
<evidence type="ECO:0000313" key="1">
    <source>
        <dbReference type="EMBL" id="QTA82619.1"/>
    </source>
</evidence>
<name>A0A975GIQ8_9BACT</name>
<dbReference type="EMBL" id="CP061799">
    <property type="protein sequence ID" value="QTA82619.1"/>
    <property type="molecule type" value="Genomic_DNA"/>
</dbReference>
<keyword evidence="2" id="KW-1185">Reference proteome</keyword>
<organism evidence="1 2">
    <name type="scientific">Desulfonema limicola</name>
    <dbReference type="NCBI Taxonomy" id="45656"/>
    <lineage>
        <taxon>Bacteria</taxon>
        <taxon>Pseudomonadati</taxon>
        <taxon>Thermodesulfobacteriota</taxon>
        <taxon>Desulfobacteria</taxon>
        <taxon>Desulfobacterales</taxon>
        <taxon>Desulfococcaceae</taxon>
        <taxon>Desulfonema</taxon>
    </lineage>
</organism>
<accession>A0A975GIQ8</accession>
<evidence type="ECO:0000313" key="2">
    <source>
        <dbReference type="Proteomes" id="UP000663720"/>
    </source>
</evidence>
<sequence>MKIKTFFTIIILFLLPGVVCFGAEDEQKDISQIPLAVALEPDFAFESALEGDEVIHDFIIQNKGTAELKIERVQTG</sequence>
<protein>
    <recommendedName>
        <fullName evidence="3">DUF1573 domain-containing protein</fullName>
    </recommendedName>
</protein>
<gene>
    <name evidence="1" type="ORF">dnl_49980</name>
</gene>
<reference evidence="1" key="1">
    <citation type="journal article" date="2021" name="Microb. Physiol.">
        <title>Proteogenomic Insights into the Physiology of Marine, Sulfate-Reducing, Filamentous Desulfonema limicola and Desulfonema magnum.</title>
        <authorList>
            <person name="Schnaars V."/>
            <person name="Wohlbrand L."/>
            <person name="Scheve S."/>
            <person name="Hinrichs C."/>
            <person name="Reinhardt R."/>
            <person name="Rabus R."/>
        </authorList>
    </citation>
    <scope>NUCLEOTIDE SEQUENCE</scope>
    <source>
        <strain evidence="1">5ac10</strain>
    </source>
</reference>
<dbReference type="AlphaFoldDB" id="A0A975GIQ8"/>
<proteinExistence type="predicted"/>